<dbReference type="Gene3D" id="3.40.50.11900">
    <property type="match status" value="1"/>
</dbReference>
<keyword evidence="3" id="KW-1185">Reference proteome</keyword>
<dbReference type="KEGG" id="salq:SYNTR_2037"/>
<evidence type="ECO:0000313" key="2">
    <source>
        <dbReference type="EMBL" id="QGU00631.1"/>
    </source>
</evidence>
<sequence>MAKIGIPRTLAYFNYYPFWKIFFDELGHEVVLSTPTTKGILDDGVKVAVNDACIPIKVYHGHVVELANKVDYLFCPRLVSLRKFGDFGTETFCPKFLGLPEMIRYGIENVPEIIDVRVNLGSAKKQIDKVCYEVGQILGNLPNQILQASKKASVIQKKYEELLHQEFLPEQALDKVFTNKKKAKKIDKKDKFEPELKIAVVGYPYAIYDNYINVGLLNILKNENVKILTQDMVNDSDMNKQIRTLPKSMFWYYSNRVIYGTLHFIHRGDIDGIIHVTAFACGPDSMVDRLLEIEARKRSSIPYMSVMIDEHSAEAGVRTRVEAFLDMIRYRRDKN</sequence>
<evidence type="ECO:0000313" key="3">
    <source>
        <dbReference type="Proteomes" id="UP000426444"/>
    </source>
</evidence>
<proteinExistence type="predicted"/>
<dbReference type="OrthoDB" id="9780120at2"/>
<dbReference type="InterPro" id="IPR051805">
    <property type="entry name" value="Dehydratase_Activator_Redct"/>
</dbReference>
<dbReference type="RefSeq" id="WP_156204392.1">
    <property type="nucleotide sequence ID" value="NZ_CP046457.1"/>
</dbReference>
<evidence type="ECO:0000259" key="1">
    <source>
        <dbReference type="Pfam" id="PF09989"/>
    </source>
</evidence>
<accession>A0A6I6DNC5</accession>
<dbReference type="PANTHER" id="PTHR32329:SF2">
    <property type="entry name" value="BIFUNCTIONAL PROTEIN [INCLUDES 2-HYDROXYACYL-COA DEHYDRATASE (N-TER) AND ITS ACTIVATOR DOMAIN (C_TERM)"/>
    <property type="match status" value="1"/>
</dbReference>
<reference evidence="3" key="1">
    <citation type="journal article" date="2019" name="Microbiology">
        <title>Complete Genome Sequence of an Uncultured Bacterium of the Candidate Phylum Bipolaricaulota.</title>
        <authorList>
            <person name="Kadnikov V.V."/>
            <person name="Mardanov A.V."/>
            <person name="Beletsky A.V."/>
            <person name="Frank Y.A."/>
            <person name="Karnachuk O.V."/>
            <person name="Ravin N.V."/>
        </authorList>
    </citation>
    <scope>NUCLEOTIDE SEQUENCE [LARGE SCALE GENOMIC DNA]</scope>
</reference>
<dbReference type="EMBL" id="CP046457">
    <property type="protein sequence ID" value="QGU00631.1"/>
    <property type="molecule type" value="Genomic_DNA"/>
</dbReference>
<dbReference type="Pfam" id="PF09989">
    <property type="entry name" value="DUF2229"/>
    <property type="match status" value="1"/>
</dbReference>
<dbReference type="AlphaFoldDB" id="A0A6I6DNC5"/>
<gene>
    <name evidence="2" type="ORF">SYNTR_2037</name>
</gene>
<dbReference type="Proteomes" id="UP000426444">
    <property type="component" value="Chromosome"/>
</dbReference>
<organism evidence="2 3">
    <name type="scientific">Candidatus Syntrophocurvum alkaliphilum</name>
    <dbReference type="NCBI Taxonomy" id="2293317"/>
    <lineage>
        <taxon>Bacteria</taxon>
        <taxon>Bacillati</taxon>
        <taxon>Bacillota</taxon>
        <taxon>Clostridia</taxon>
        <taxon>Eubacteriales</taxon>
        <taxon>Syntrophomonadaceae</taxon>
        <taxon>Candidatus Syntrophocurvum</taxon>
    </lineage>
</organism>
<feature type="domain" description="DUF2229" evidence="1">
    <location>
        <begin position="3"/>
        <end position="233"/>
    </location>
</feature>
<protein>
    <submittedName>
        <fullName evidence="2">Activator of (R)-2-hydroxyglutaryl-CoA dehydratase</fullName>
    </submittedName>
</protein>
<dbReference type="PANTHER" id="PTHR32329">
    <property type="entry name" value="BIFUNCTIONAL PROTEIN [INCLUDES 2-HYDROXYACYL-COA DEHYDRATASE (N-TER) AND ITS ACTIVATOR DOMAIN (C_TERM)-RELATED"/>
    <property type="match status" value="1"/>
</dbReference>
<name>A0A6I6DNC5_9FIRM</name>
<dbReference type="InterPro" id="IPR018709">
    <property type="entry name" value="CoA_activase_DUF2229"/>
</dbReference>